<proteinExistence type="predicted"/>
<dbReference type="EMBL" id="GEDG01009021">
    <property type="protein sequence ID" value="JAP29515.1"/>
    <property type="molecule type" value="Transcribed_RNA"/>
</dbReference>
<evidence type="ECO:0000313" key="1">
    <source>
        <dbReference type="EMBL" id="JAP29515.1"/>
    </source>
</evidence>
<organism evidence="1">
    <name type="scientific">Solanum chacoense</name>
    <name type="common">Chaco potato</name>
    <dbReference type="NCBI Taxonomy" id="4108"/>
    <lineage>
        <taxon>Eukaryota</taxon>
        <taxon>Viridiplantae</taxon>
        <taxon>Streptophyta</taxon>
        <taxon>Embryophyta</taxon>
        <taxon>Tracheophyta</taxon>
        <taxon>Spermatophyta</taxon>
        <taxon>Magnoliopsida</taxon>
        <taxon>eudicotyledons</taxon>
        <taxon>Gunneridae</taxon>
        <taxon>Pentapetalae</taxon>
        <taxon>asterids</taxon>
        <taxon>lamiids</taxon>
        <taxon>Solanales</taxon>
        <taxon>Solanaceae</taxon>
        <taxon>Solanoideae</taxon>
        <taxon>Solaneae</taxon>
        <taxon>Solanum</taxon>
    </lineage>
</organism>
<dbReference type="AlphaFoldDB" id="A0A0V0IC98"/>
<protein>
    <submittedName>
        <fullName evidence="1">Putative ovule protein</fullName>
    </submittedName>
</protein>
<name>A0A0V0IC98_SOLCH</name>
<sequence>MCYFEVCGCACRDFSEKLYSKNLRFFFQVLTFEDIGFEDPRTCYTKLIIVFAKIFGKNIIIHTRDVRFWIV</sequence>
<reference evidence="1" key="1">
    <citation type="submission" date="2015-12" db="EMBL/GenBank/DDBJ databases">
        <title>Gene expression during late stages of embryo sac development: a critical building block for successful pollen-pistil interactions.</title>
        <authorList>
            <person name="Liu Y."/>
            <person name="Joly V."/>
            <person name="Sabar M."/>
            <person name="Matton D.P."/>
        </authorList>
    </citation>
    <scope>NUCLEOTIDE SEQUENCE</scope>
</reference>
<accession>A0A0V0IC98</accession>